<dbReference type="PROSITE" id="PS51257">
    <property type="entry name" value="PROKAR_LIPOPROTEIN"/>
    <property type="match status" value="1"/>
</dbReference>
<dbReference type="Gene3D" id="3.30.457.10">
    <property type="entry name" value="Copper amine oxidase-like, N-terminal domain"/>
    <property type="match status" value="1"/>
</dbReference>
<comment type="caution">
    <text evidence="8">The sequence shown here is derived from an EMBL/GenBank/DDBJ whole genome shotgun (WGS) entry which is preliminary data.</text>
</comment>
<dbReference type="InterPro" id="IPR051202">
    <property type="entry name" value="Peptidase_C40"/>
</dbReference>
<proteinExistence type="inferred from homology"/>
<name>A0A848M4D3_PAELE</name>
<reference evidence="8 9" key="1">
    <citation type="submission" date="2020-04" db="EMBL/GenBank/DDBJ databases">
        <title>Paenibacillus algicola sp. nov., a novel marine bacterium producing alginate lyase.</title>
        <authorList>
            <person name="Huang H."/>
        </authorList>
    </citation>
    <scope>NUCLEOTIDE SEQUENCE [LARGE SCALE GENOMIC DNA]</scope>
    <source>
        <strain evidence="8 9">L7-75</strain>
    </source>
</reference>
<gene>
    <name evidence="8" type="ORF">HII30_04675</name>
</gene>
<keyword evidence="9" id="KW-1185">Reference proteome</keyword>
<dbReference type="AlphaFoldDB" id="A0A848M4D3"/>
<protein>
    <recommendedName>
        <fullName evidence="7">NlpC/P60 domain-containing protein</fullName>
    </recommendedName>
</protein>
<feature type="signal peptide" evidence="6">
    <location>
        <begin position="1"/>
        <end position="24"/>
    </location>
</feature>
<keyword evidence="2" id="KW-0645">Protease</keyword>
<dbReference type="GO" id="GO:0006508">
    <property type="term" value="P:proteolysis"/>
    <property type="evidence" value="ECO:0007669"/>
    <property type="project" value="UniProtKB-KW"/>
</dbReference>
<dbReference type="Pfam" id="PF00877">
    <property type="entry name" value="NLPC_P60"/>
    <property type="match status" value="1"/>
</dbReference>
<evidence type="ECO:0000256" key="1">
    <source>
        <dbReference type="ARBA" id="ARBA00007074"/>
    </source>
</evidence>
<dbReference type="InterPro" id="IPR038765">
    <property type="entry name" value="Papain-like_cys_pep_sf"/>
</dbReference>
<organism evidence="8 9">
    <name type="scientific">Paenibacillus lemnae</name>
    <dbReference type="NCBI Taxonomy" id="1330551"/>
    <lineage>
        <taxon>Bacteria</taxon>
        <taxon>Bacillati</taxon>
        <taxon>Bacillota</taxon>
        <taxon>Bacilli</taxon>
        <taxon>Bacillales</taxon>
        <taxon>Paenibacillaceae</taxon>
        <taxon>Paenibacillus</taxon>
    </lineage>
</organism>
<evidence type="ECO:0000256" key="2">
    <source>
        <dbReference type="ARBA" id="ARBA00022670"/>
    </source>
</evidence>
<dbReference type="PANTHER" id="PTHR47053:SF1">
    <property type="entry name" value="MUREIN DD-ENDOPEPTIDASE MEPH-RELATED"/>
    <property type="match status" value="1"/>
</dbReference>
<dbReference type="EMBL" id="JABBPN010000003">
    <property type="protein sequence ID" value="NMO95080.1"/>
    <property type="molecule type" value="Genomic_DNA"/>
</dbReference>
<dbReference type="Pfam" id="PF07833">
    <property type="entry name" value="Cu_amine_oxidN1"/>
    <property type="match status" value="1"/>
</dbReference>
<feature type="region of interest" description="Disordered" evidence="5">
    <location>
        <begin position="149"/>
        <end position="170"/>
    </location>
</feature>
<keyword evidence="4" id="KW-0788">Thiol protease</keyword>
<dbReference type="Gene3D" id="3.90.1720.10">
    <property type="entry name" value="endopeptidase domain like (from Nostoc punctiforme)"/>
    <property type="match status" value="1"/>
</dbReference>
<dbReference type="InterPro" id="IPR036582">
    <property type="entry name" value="Mao_N_sf"/>
</dbReference>
<dbReference type="PANTHER" id="PTHR47053">
    <property type="entry name" value="MUREIN DD-ENDOPEPTIDASE MEPH-RELATED"/>
    <property type="match status" value="1"/>
</dbReference>
<evidence type="ECO:0000259" key="7">
    <source>
        <dbReference type="PROSITE" id="PS51935"/>
    </source>
</evidence>
<keyword evidence="6" id="KW-0732">Signal</keyword>
<dbReference type="InterPro" id="IPR012854">
    <property type="entry name" value="Cu_amine_oxidase-like_N"/>
</dbReference>
<dbReference type="SUPFAM" id="SSF54001">
    <property type="entry name" value="Cysteine proteinases"/>
    <property type="match status" value="1"/>
</dbReference>
<comment type="similarity">
    <text evidence="1">Belongs to the peptidase C40 family.</text>
</comment>
<evidence type="ECO:0000256" key="4">
    <source>
        <dbReference type="ARBA" id="ARBA00022807"/>
    </source>
</evidence>
<evidence type="ECO:0000256" key="3">
    <source>
        <dbReference type="ARBA" id="ARBA00022801"/>
    </source>
</evidence>
<sequence>MYSTAKWSLFAISMMMLVSCSSNTASNQTPNETPKIKQAPQIHQMSTEEGHIPVVRQQGRQFVDAQKLVKLLGYRMIKKDGAYLIGDTGAEYSFKLNEQKALRQGKPMKLSQAPTAIDGQPYLPLAAVEELFGQDMSFHFADGQMRAKPIGEDGNADNNSKGQHDNMNGFADDPMASSFKKMDSSHGGKSLNGRLQAQSQNNVDVDQLLNTASKYLGVRYVFGSTYPEDKAFDCSSFTQYVFEQHGVDLPRTARAQGEVGTTVSRKALQKGDLLFFKVPSRFKSQNIPGHVGIYIGDGKMIHALDEPEDGVQYRSIDIPFWEENFLWAKRVVH</sequence>
<dbReference type="GO" id="GO:0008234">
    <property type="term" value="F:cysteine-type peptidase activity"/>
    <property type="evidence" value="ECO:0007669"/>
    <property type="project" value="UniProtKB-KW"/>
</dbReference>
<feature type="chain" id="PRO_5038864462" description="NlpC/P60 domain-containing protein" evidence="6">
    <location>
        <begin position="25"/>
        <end position="333"/>
    </location>
</feature>
<evidence type="ECO:0000256" key="6">
    <source>
        <dbReference type="SAM" id="SignalP"/>
    </source>
</evidence>
<dbReference type="PROSITE" id="PS51935">
    <property type="entry name" value="NLPC_P60"/>
    <property type="match status" value="1"/>
</dbReference>
<evidence type="ECO:0000256" key="5">
    <source>
        <dbReference type="SAM" id="MobiDB-lite"/>
    </source>
</evidence>
<dbReference type="InterPro" id="IPR000064">
    <property type="entry name" value="NLP_P60_dom"/>
</dbReference>
<dbReference type="Proteomes" id="UP000565468">
    <property type="component" value="Unassembled WGS sequence"/>
</dbReference>
<dbReference type="RefSeq" id="WP_169503844.1">
    <property type="nucleotide sequence ID" value="NZ_JABBPN010000003.1"/>
</dbReference>
<feature type="domain" description="NlpC/P60" evidence="7">
    <location>
        <begin position="202"/>
        <end position="332"/>
    </location>
</feature>
<evidence type="ECO:0000313" key="9">
    <source>
        <dbReference type="Proteomes" id="UP000565468"/>
    </source>
</evidence>
<evidence type="ECO:0000313" key="8">
    <source>
        <dbReference type="EMBL" id="NMO95080.1"/>
    </source>
</evidence>
<keyword evidence="3" id="KW-0378">Hydrolase</keyword>
<accession>A0A848M4D3</accession>